<sequence>MGGGGQPKEAAGEQDINFAAKAHDMIYGQNQKSSSAQDLGSAAALQAFKMFAGGDEKKSGGSTEQLAGLAMSEGMKLFMNNNSGAGQSDILKTAVQWALKFFMTQKMGSSSPGFSTLMGLVGNMGGGGNAPAQAAAGGSSGSGAKALFGKLMSVVGGNK</sequence>
<reference evidence="2 3" key="1">
    <citation type="submission" date="2023-03" db="EMBL/GenBank/DDBJ databases">
        <title>Genome sequence of Lichtheimia ornata CBS 291.66.</title>
        <authorList>
            <person name="Mohabir J.T."/>
            <person name="Shea T.P."/>
            <person name="Kurbessoian T."/>
            <person name="Berby B."/>
            <person name="Fontaine J."/>
            <person name="Livny J."/>
            <person name="Gnirke A."/>
            <person name="Stajich J.E."/>
            <person name="Cuomo C.A."/>
        </authorList>
    </citation>
    <scope>NUCLEOTIDE SEQUENCE [LARGE SCALE GENOMIC DNA]</scope>
    <source>
        <strain evidence="2">CBS 291.66</strain>
    </source>
</reference>
<dbReference type="GeneID" id="83207723"/>
<comment type="caution">
    <text evidence="2">The sequence shown here is derived from an EMBL/GenBank/DDBJ whole genome shotgun (WGS) entry which is preliminary data.</text>
</comment>
<dbReference type="PANTHER" id="PTHR39477:SF1">
    <property type="entry name" value="BETA-FLANKING PROTEIN"/>
    <property type="match status" value="1"/>
</dbReference>
<name>A0AAD8DJT6_9FUNG</name>
<dbReference type="RefSeq" id="XP_058348935.1">
    <property type="nucleotide sequence ID" value="XM_058480412.1"/>
</dbReference>
<proteinExistence type="predicted"/>
<feature type="domain" description="DUF7721" evidence="1">
    <location>
        <begin position="10"/>
        <end position="54"/>
    </location>
</feature>
<evidence type="ECO:0000259" key="1">
    <source>
        <dbReference type="Pfam" id="PF24845"/>
    </source>
</evidence>
<gene>
    <name evidence="2" type="ORF">O0I10_000301</name>
</gene>
<evidence type="ECO:0000313" key="3">
    <source>
        <dbReference type="Proteomes" id="UP001234581"/>
    </source>
</evidence>
<evidence type="ECO:0000313" key="2">
    <source>
        <dbReference type="EMBL" id="KAJ8664023.1"/>
    </source>
</evidence>
<dbReference type="AlphaFoldDB" id="A0AAD8DJT6"/>
<accession>A0AAD8DJT6</accession>
<dbReference type="EMBL" id="JARTCD010000001">
    <property type="protein sequence ID" value="KAJ8664023.1"/>
    <property type="molecule type" value="Genomic_DNA"/>
</dbReference>
<keyword evidence="3" id="KW-1185">Reference proteome</keyword>
<dbReference type="PANTHER" id="PTHR39477">
    <property type="entry name" value="CHROMOSOME 8, WHOLE GENOME SHOTGUN SEQUENCE"/>
    <property type="match status" value="1"/>
</dbReference>
<dbReference type="Pfam" id="PF24845">
    <property type="entry name" value="DUF7721"/>
    <property type="match status" value="1"/>
</dbReference>
<organism evidence="2 3">
    <name type="scientific">Lichtheimia ornata</name>
    <dbReference type="NCBI Taxonomy" id="688661"/>
    <lineage>
        <taxon>Eukaryota</taxon>
        <taxon>Fungi</taxon>
        <taxon>Fungi incertae sedis</taxon>
        <taxon>Mucoromycota</taxon>
        <taxon>Mucoromycotina</taxon>
        <taxon>Mucoromycetes</taxon>
        <taxon>Mucorales</taxon>
        <taxon>Lichtheimiaceae</taxon>
        <taxon>Lichtheimia</taxon>
    </lineage>
</organism>
<protein>
    <recommendedName>
        <fullName evidence="1">DUF7721 domain-containing protein</fullName>
    </recommendedName>
</protein>
<dbReference type="InterPro" id="IPR056138">
    <property type="entry name" value="DUF7721"/>
</dbReference>
<dbReference type="Proteomes" id="UP001234581">
    <property type="component" value="Unassembled WGS sequence"/>
</dbReference>